<proteinExistence type="predicted"/>
<sequence>MELSRKNYFSKEAEAAYMGSSSFKAWDILHTGGCEARELAKHNGEWQDKENDAYLLGSYVHAWNEGTLKEFITEHPEMFKKDGSIYAKFALGDVMINTLKNDELVERFRKGAEKERIFTGKIAGVDFKIQIDILNIERGYFADVKTTRNLSDSYYNEREKRRETFIDKYDYYTQIAIYAEILRQNLEMDTYLEPYLIVVDKQEVPDHAIIDMGTSFIEDKLEEIKGRLPRIMAVRNGVEEPIACGKCDYCRSKKKAEIVTIGQYMQSLGL</sequence>
<evidence type="ECO:0000313" key="2">
    <source>
        <dbReference type="Proteomes" id="UP000224460"/>
    </source>
</evidence>
<gene>
    <name evidence="1" type="ORF">CS063_15010</name>
</gene>
<name>A0AC61DA23_9FIRM</name>
<comment type="caution">
    <text evidence="1">The sequence shown here is derived from an EMBL/GenBank/DDBJ whole genome shotgun (WGS) entry which is preliminary data.</text>
</comment>
<organism evidence="1 2">
    <name type="scientific">Sporanaerobium hydrogeniformans</name>
    <dbReference type="NCBI Taxonomy" id="3072179"/>
    <lineage>
        <taxon>Bacteria</taxon>
        <taxon>Bacillati</taxon>
        <taxon>Bacillota</taxon>
        <taxon>Clostridia</taxon>
        <taxon>Lachnospirales</taxon>
        <taxon>Lachnospiraceae</taxon>
        <taxon>Sporanaerobium</taxon>
    </lineage>
</organism>
<dbReference type="Proteomes" id="UP000224460">
    <property type="component" value="Unassembled WGS sequence"/>
</dbReference>
<reference evidence="1" key="1">
    <citation type="submission" date="2017-10" db="EMBL/GenBank/DDBJ databases">
        <title>Genome sequence of cellulolytic Lachnospiraceae bacterium XHS1971 isolated from hotspring sediment.</title>
        <authorList>
            <person name="Vasudevan G."/>
            <person name="Joshi A.J."/>
            <person name="Hivarkar S."/>
            <person name="Lanjekar V.B."/>
            <person name="Dhakephalkar P.K."/>
            <person name="Dagar S."/>
        </authorList>
    </citation>
    <scope>NUCLEOTIDE SEQUENCE</scope>
    <source>
        <strain evidence="1">XHS1971</strain>
    </source>
</reference>
<accession>A0AC61DA23</accession>
<dbReference type="EMBL" id="PEDL01000024">
    <property type="protein sequence ID" value="PHV69553.1"/>
    <property type="molecule type" value="Genomic_DNA"/>
</dbReference>
<protein>
    <submittedName>
        <fullName evidence="1">Uncharacterized protein</fullName>
    </submittedName>
</protein>
<evidence type="ECO:0000313" key="1">
    <source>
        <dbReference type="EMBL" id="PHV69553.1"/>
    </source>
</evidence>
<keyword evidence="2" id="KW-1185">Reference proteome</keyword>